<name>A0A0F9API7_9ZZZZ</name>
<organism evidence="1">
    <name type="scientific">marine sediment metagenome</name>
    <dbReference type="NCBI Taxonomy" id="412755"/>
    <lineage>
        <taxon>unclassified sequences</taxon>
        <taxon>metagenomes</taxon>
        <taxon>ecological metagenomes</taxon>
    </lineage>
</organism>
<protein>
    <submittedName>
        <fullName evidence="1">Uncharacterized protein</fullName>
    </submittedName>
</protein>
<dbReference type="AlphaFoldDB" id="A0A0F9API7"/>
<evidence type="ECO:0000313" key="1">
    <source>
        <dbReference type="EMBL" id="KKK80349.1"/>
    </source>
</evidence>
<reference evidence="1" key="1">
    <citation type="journal article" date="2015" name="Nature">
        <title>Complex archaea that bridge the gap between prokaryotes and eukaryotes.</title>
        <authorList>
            <person name="Spang A."/>
            <person name="Saw J.H."/>
            <person name="Jorgensen S.L."/>
            <person name="Zaremba-Niedzwiedzka K."/>
            <person name="Martijn J."/>
            <person name="Lind A.E."/>
            <person name="van Eijk R."/>
            <person name="Schleper C."/>
            <person name="Guy L."/>
            <person name="Ettema T.J."/>
        </authorList>
    </citation>
    <scope>NUCLEOTIDE SEQUENCE</scope>
</reference>
<proteinExistence type="predicted"/>
<accession>A0A0F9API7</accession>
<comment type="caution">
    <text evidence="1">The sequence shown here is derived from an EMBL/GenBank/DDBJ whole genome shotgun (WGS) entry which is preliminary data.</text>
</comment>
<dbReference type="EMBL" id="LAZR01053622">
    <property type="protein sequence ID" value="KKK80349.1"/>
    <property type="molecule type" value="Genomic_DNA"/>
</dbReference>
<sequence length="63" mass="7226">MVDFKSFAEGCKWRGSRVCRAIGNFCEVDNCALYAIMKSVPATTRVIIKRRKRKKVAKKKTET</sequence>
<gene>
    <name evidence="1" type="ORF">LCGC14_2824380</name>
</gene>